<dbReference type="Pfam" id="PF04277">
    <property type="entry name" value="OAD_gamma"/>
    <property type="match status" value="1"/>
</dbReference>
<evidence type="ECO:0000256" key="9">
    <source>
        <dbReference type="ARBA" id="ARBA00022967"/>
    </source>
</evidence>
<evidence type="ECO:0000256" key="11">
    <source>
        <dbReference type="ARBA" id="ARBA00023053"/>
    </source>
</evidence>
<evidence type="ECO:0000256" key="14">
    <source>
        <dbReference type="ARBA" id="ARBA00023201"/>
    </source>
</evidence>
<evidence type="ECO:0000256" key="6">
    <source>
        <dbReference type="ARBA" id="ARBA00022448"/>
    </source>
</evidence>
<dbReference type="Proteomes" id="UP001589628">
    <property type="component" value="Unassembled WGS sequence"/>
</dbReference>
<sequence>MDAANLLNEGFMLMVFGMGFVFVFLSLLVVATQRMSALVGRFLPEPAPKAKASKRPSVAPAQNNDQDGQVMAVISAAVHHHRTRQ</sequence>
<protein>
    <recommendedName>
        <fullName evidence="16">Probable oxaloacetate decarboxylase gamma chain</fullName>
        <ecNumber evidence="16">7.2.4.2</ecNumber>
    </recommendedName>
</protein>
<evidence type="ECO:0000256" key="5">
    <source>
        <dbReference type="ARBA" id="ARBA00011869"/>
    </source>
</evidence>
<evidence type="ECO:0000256" key="1">
    <source>
        <dbReference type="ARBA" id="ARBA00001959"/>
    </source>
</evidence>
<dbReference type="EMBL" id="JBHLZN010000001">
    <property type="protein sequence ID" value="MFB9885782.1"/>
    <property type="molecule type" value="Genomic_DNA"/>
</dbReference>
<evidence type="ECO:0000256" key="18">
    <source>
        <dbReference type="SAM" id="MobiDB-lite"/>
    </source>
</evidence>
<keyword evidence="12 16" id="KW-0406">Ion transport</keyword>
<keyword evidence="6 16" id="KW-0813">Transport</keyword>
<evidence type="ECO:0000256" key="10">
    <source>
        <dbReference type="ARBA" id="ARBA00022989"/>
    </source>
</evidence>
<evidence type="ECO:0000256" key="8">
    <source>
        <dbReference type="ARBA" id="ARBA00022692"/>
    </source>
</evidence>
<evidence type="ECO:0000256" key="12">
    <source>
        <dbReference type="ARBA" id="ARBA00023065"/>
    </source>
</evidence>
<evidence type="ECO:0000313" key="20">
    <source>
        <dbReference type="Proteomes" id="UP001589628"/>
    </source>
</evidence>
<gene>
    <name evidence="16" type="primary">oadG</name>
    <name evidence="19" type="ORF">ACFFLH_05090</name>
</gene>
<reference evidence="19 20" key="1">
    <citation type="submission" date="2024-09" db="EMBL/GenBank/DDBJ databases">
        <authorList>
            <person name="Sun Q."/>
            <person name="Mori K."/>
        </authorList>
    </citation>
    <scope>NUCLEOTIDE SEQUENCE [LARGE SCALE GENOMIC DNA]</scope>
    <source>
        <strain evidence="19 20">ATCC 51285</strain>
    </source>
</reference>
<keyword evidence="8 16" id="KW-0812">Transmembrane</keyword>
<name>A0ABV5Z962_9GAMM</name>
<keyword evidence="13 16" id="KW-0472">Membrane</keyword>
<evidence type="ECO:0000256" key="7">
    <source>
        <dbReference type="ARBA" id="ARBA00022475"/>
    </source>
</evidence>
<keyword evidence="10 16" id="KW-1133">Transmembrane helix</keyword>
<evidence type="ECO:0000256" key="15">
    <source>
        <dbReference type="ARBA" id="ARBA00048176"/>
    </source>
</evidence>
<keyword evidence="11 16" id="KW-0915">Sodium</keyword>
<comment type="subcellular location">
    <subcellularLocation>
        <location evidence="3 16 17">Cell membrane</location>
        <topology evidence="3 16 17">Single-pass membrane protein</topology>
    </subcellularLocation>
</comment>
<comment type="function">
    <text evidence="2 16 17">Catalyzes the decarboxylation of oxaloacetate coupled to Na(+) translocation.</text>
</comment>
<dbReference type="EC" id="7.2.4.2" evidence="16"/>
<dbReference type="NCBIfam" id="TIGR01195">
    <property type="entry name" value="oadG_fam"/>
    <property type="match status" value="1"/>
</dbReference>
<evidence type="ECO:0000256" key="4">
    <source>
        <dbReference type="ARBA" id="ARBA00005844"/>
    </source>
</evidence>
<evidence type="ECO:0000256" key="2">
    <source>
        <dbReference type="ARBA" id="ARBA00003002"/>
    </source>
</evidence>
<evidence type="ECO:0000256" key="16">
    <source>
        <dbReference type="HAMAP-Rule" id="MF_00404"/>
    </source>
</evidence>
<comment type="cofactor">
    <cofactor evidence="1 16 17">
        <name>Na(+)</name>
        <dbReference type="ChEBI" id="CHEBI:29101"/>
    </cofactor>
</comment>
<evidence type="ECO:0000256" key="13">
    <source>
        <dbReference type="ARBA" id="ARBA00023136"/>
    </source>
</evidence>
<keyword evidence="20" id="KW-1185">Reference proteome</keyword>
<keyword evidence="14 16" id="KW-0739">Sodium transport</keyword>
<feature type="transmembrane region" description="Helical" evidence="16 17">
    <location>
        <begin position="12"/>
        <end position="31"/>
    </location>
</feature>
<keyword evidence="7 16" id="KW-1003">Cell membrane</keyword>
<dbReference type="HAMAP" id="MF_00404">
    <property type="entry name" value="OadG"/>
    <property type="match status" value="1"/>
</dbReference>
<comment type="caution">
    <text evidence="19">The sequence shown here is derived from an EMBL/GenBank/DDBJ whole genome shotgun (WGS) entry which is preliminary data.</text>
</comment>
<keyword evidence="9 16" id="KW-1278">Translocase</keyword>
<evidence type="ECO:0000256" key="3">
    <source>
        <dbReference type="ARBA" id="ARBA00004162"/>
    </source>
</evidence>
<evidence type="ECO:0000313" key="19">
    <source>
        <dbReference type="EMBL" id="MFB9885782.1"/>
    </source>
</evidence>
<proteinExistence type="inferred from homology"/>
<dbReference type="RefSeq" id="WP_027313848.1">
    <property type="nucleotide sequence ID" value="NZ_JAUESS010000005.1"/>
</dbReference>
<evidence type="ECO:0000256" key="17">
    <source>
        <dbReference type="RuleBase" id="RU004278"/>
    </source>
</evidence>
<comment type="catalytic activity">
    <reaction evidence="15 16 17">
        <text>oxaloacetate + 2 Na(+)(in) + H(+) = pyruvate + 2 Na(+)(out) + CO2</text>
        <dbReference type="Rhea" id="RHEA:57724"/>
        <dbReference type="ChEBI" id="CHEBI:15361"/>
        <dbReference type="ChEBI" id="CHEBI:15378"/>
        <dbReference type="ChEBI" id="CHEBI:16452"/>
        <dbReference type="ChEBI" id="CHEBI:16526"/>
        <dbReference type="ChEBI" id="CHEBI:29101"/>
        <dbReference type="EC" id="7.2.4.2"/>
    </reaction>
</comment>
<organism evidence="19 20">
    <name type="scientific">Balneatrix alpica</name>
    <dbReference type="NCBI Taxonomy" id="75684"/>
    <lineage>
        <taxon>Bacteria</taxon>
        <taxon>Pseudomonadati</taxon>
        <taxon>Pseudomonadota</taxon>
        <taxon>Gammaproteobacteria</taxon>
        <taxon>Oceanospirillales</taxon>
        <taxon>Balneatrichaceae</taxon>
        <taxon>Balneatrix</taxon>
    </lineage>
</organism>
<comment type="similarity">
    <text evidence="4 16 17">Belongs to the OadG family.</text>
</comment>
<comment type="subunit">
    <text evidence="5 16">Heterotrimer of an alpha, a beta and a gamma subunit.</text>
</comment>
<dbReference type="InterPro" id="IPR023424">
    <property type="entry name" value="OadG"/>
</dbReference>
<feature type="region of interest" description="Disordered" evidence="18">
    <location>
        <begin position="47"/>
        <end position="68"/>
    </location>
</feature>
<dbReference type="InterPro" id="IPR005899">
    <property type="entry name" value="Na_pump_deCOase"/>
</dbReference>
<accession>A0ABV5Z962</accession>